<comment type="caution">
    <text evidence="3">The sequence shown here is derived from an EMBL/GenBank/DDBJ whole genome shotgun (WGS) entry which is preliminary data.</text>
</comment>
<dbReference type="PANTHER" id="PTHR12143">
    <property type="entry name" value="PEPTIDE N-GLYCANASE PNGASE -RELATED"/>
    <property type="match status" value="1"/>
</dbReference>
<dbReference type="InterPro" id="IPR012939">
    <property type="entry name" value="Glyco_hydro_92"/>
</dbReference>
<sequence length="270" mass="28042">MALQRSGSTGQGQRRAGRQPQPLPRHPGGGVGNDDLGTLSSWYVMATLGFQPVTPGSGLLALNSPRVEAATLRLGDKSLTITAAGAHESLPRYTRSLSVDGAKHEATWIDVNDLRRATSLNYELSSTADGLSWGTARDAWLPSTSAPLKADVTASVKASQDVHLKKATEHTLGTVSAVRSAGTSGAGEAIASWRLPVQATLTVDGQPVPVRAVAKGDSRELVASLPALKGGKHQAVLTVRQAGGVDRGAPEVFAPVTTSFQLFASARPAK</sequence>
<evidence type="ECO:0000313" key="3">
    <source>
        <dbReference type="EMBL" id="RII41289.1"/>
    </source>
</evidence>
<dbReference type="GO" id="GO:0006516">
    <property type="term" value="P:glycoprotein catabolic process"/>
    <property type="evidence" value="ECO:0007669"/>
    <property type="project" value="TreeGrafter"/>
</dbReference>
<reference evidence="3 4" key="1">
    <citation type="submission" date="2018-07" db="EMBL/GenBank/DDBJ databases">
        <title>Arthrobacter sp. nov., isolated from raw cow's milk with high bacterial count.</title>
        <authorList>
            <person name="Hahne J."/>
            <person name="Isele D."/>
            <person name="Lipski A."/>
        </authorList>
    </citation>
    <scope>NUCLEOTIDE SEQUENCE [LARGE SCALE GENOMIC DNA]</scope>
    <source>
        <strain evidence="3 4">JZ R-35</strain>
    </source>
</reference>
<dbReference type="PANTHER" id="PTHR12143:SF39">
    <property type="entry name" value="SECRETED PROTEIN"/>
    <property type="match status" value="1"/>
</dbReference>
<dbReference type="EMBL" id="QQXK01000031">
    <property type="protein sequence ID" value="RII41289.1"/>
    <property type="molecule type" value="Genomic_DNA"/>
</dbReference>
<feature type="compositionally biased region" description="Low complexity" evidence="1">
    <location>
        <begin position="1"/>
        <end position="20"/>
    </location>
</feature>
<evidence type="ECO:0000259" key="2">
    <source>
        <dbReference type="Pfam" id="PF07971"/>
    </source>
</evidence>
<dbReference type="AlphaFoldDB" id="A0A399JAQ4"/>
<evidence type="ECO:0000256" key="1">
    <source>
        <dbReference type="SAM" id="MobiDB-lite"/>
    </source>
</evidence>
<dbReference type="GO" id="GO:0000224">
    <property type="term" value="F:peptide-N4-(N-acetyl-beta-glucosaminyl)asparagine amidase activity"/>
    <property type="evidence" value="ECO:0007669"/>
    <property type="project" value="TreeGrafter"/>
</dbReference>
<dbReference type="Proteomes" id="UP000265419">
    <property type="component" value="Unassembled WGS sequence"/>
</dbReference>
<evidence type="ECO:0000313" key="4">
    <source>
        <dbReference type="Proteomes" id="UP000265419"/>
    </source>
</evidence>
<dbReference type="Pfam" id="PF07971">
    <property type="entry name" value="Glyco_hydro_92"/>
    <property type="match status" value="1"/>
</dbReference>
<dbReference type="Gene3D" id="3.30.2080.10">
    <property type="entry name" value="GH92 mannosidase domain"/>
    <property type="match status" value="1"/>
</dbReference>
<organism evidence="3 4">
    <name type="scientific">Galactobacter valiniphilus</name>
    <dbReference type="NCBI Taxonomy" id="2676122"/>
    <lineage>
        <taxon>Bacteria</taxon>
        <taxon>Bacillati</taxon>
        <taxon>Actinomycetota</taxon>
        <taxon>Actinomycetes</taxon>
        <taxon>Micrococcales</taxon>
        <taxon>Micrococcaceae</taxon>
        <taxon>Galactobacter</taxon>
    </lineage>
</organism>
<proteinExistence type="predicted"/>
<keyword evidence="4" id="KW-1185">Reference proteome</keyword>
<accession>A0A399JAQ4</accession>
<dbReference type="InterPro" id="IPR050883">
    <property type="entry name" value="PNGase"/>
</dbReference>
<protein>
    <recommendedName>
        <fullName evidence="2">Glycosyl hydrolase family 92 domain-containing protein</fullName>
    </recommendedName>
</protein>
<feature type="region of interest" description="Disordered" evidence="1">
    <location>
        <begin position="1"/>
        <end position="34"/>
    </location>
</feature>
<dbReference type="GO" id="GO:0005829">
    <property type="term" value="C:cytosol"/>
    <property type="evidence" value="ECO:0007669"/>
    <property type="project" value="TreeGrafter"/>
</dbReference>
<feature type="domain" description="Glycosyl hydrolase family 92" evidence="2">
    <location>
        <begin position="26"/>
        <end position="125"/>
    </location>
</feature>
<name>A0A399JAQ4_9MICC</name>
<gene>
    <name evidence="3" type="ORF">DWB68_13520</name>
</gene>